<proteinExistence type="inferred from homology"/>
<dbReference type="OrthoDB" id="9991972at2759"/>
<evidence type="ECO:0000256" key="2">
    <source>
        <dbReference type="ARBA" id="ARBA00022946"/>
    </source>
</evidence>
<gene>
    <name evidence="3" type="ORF">DGYR_LOCUS1649</name>
</gene>
<evidence type="ECO:0000313" key="3">
    <source>
        <dbReference type="EMBL" id="CAD5112521.1"/>
    </source>
</evidence>
<dbReference type="Gene3D" id="1.25.70.10">
    <property type="entry name" value="Transcription termination factor 3, mitochondrial"/>
    <property type="match status" value="1"/>
</dbReference>
<comment type="caution">
    <text evidence="3">The sequence shown here is derived from an EMBL/GenBank/DDBJ whole genome shotgun (WGS) entry which is preliminary data.</text>
</comment>
<dbReference type="SMART" id="SM00733">
    <property type="entry name" value="Mterf"/>
    <property type="match status" value="2"/>
</dbReference>
<name>A0A7I8V8G1_9ANNE</name>
<organism evidence="3 4">
    <name type="scientific">Dimorphilus gyrociliatus</name>
    <dbReference type="NCBI Taxonomy" id="2664684"/>
    <lineage>
        <taxon>Eukaryota</taxon>
        <taxon>Metazoa</taxon>
        <taxon>Spiralia</taxon>
        <taxon>Lophotrochozoa</taxon>
        <taxon>Annelida</taxon>
        <taxon>Polychaeta</taxon>
        <taxon>Polychaeta incertae sedis</taxon>
        <taxon>Dinophilidae</taxon>
        <taxon>Dimorphilus</taxon>
    </lineage>
</organism>
<dbReference type="AlphaFoldDB" id="A0A7I8V8G1"/>
<protein>
    <submittedName>
        <fullName evidence="3">Uncharacterized protein</fullName>
    </submittedName>
</protein>
<accession>A0A7I8V8G1</accession>
<dbReference type="EMBL" id="CAJFCJ010000002">
    <property type="protein sequence ID" value="CAD5112521.1"/>
    <property type="molecule type" value="Genomic_DNA"/>
</dbReference>
<reference evidence="3 4" key="1">
    <citation type="submission" date="2020-08" db="EMBL/GenBank/DDBJ databases">
        <authorList>
            <person name="Hejnol A."/>
        </authorList>
    </citation>
    <scope>NUCLEOTIDE SEQUENCE [LARGE SCALE GENOMIC DNA]</scope>
</reference>
<dbReference type="InterPro" id="IPR003690">
    <property type="entry name" value="MTERF"/>
</dbReference>
<sequence>MNSELRNKIKFLNQDYLRTITSILCQNGLKEDFCIDYFMNGLHIFQHNSSSLRDAINFLSSYGFRDDLILKMLINFPELLEGKKENIIKTINILRLKFDFKDFMIPSVIVDTPELIDLKAEDLELRFSNLLKYFKKNHIRSLTRSCPQILFDDWESIVEKIDYILFEMNFDQKQIVQAELFRHSLMHIKFRHLLLIRSGVWQKPGKQSKGISDQPSLKKILCCSEYEFALLSGLSVREIKAFEQIVKVESDLRNKMAMDNEDIQDEEQENNV</sequence>
<keyword evidence="2" id="KW-0809">Transit peptide</keyword>
<comment type="similarity">
    <text evidence="1">Belongs to the mTERF family.</text>
</comment>
<dbReference type="GO" id="GO:0003676">
    <property type="term" value="F:nucleic acid binding"/>
    <property type="evidence" value="ECO:0007669"/>
    <property type="project" value="InterPro"/>
</dbReference>
<dbReference type="InterPro" id="IPR038538">
    <property type="entry name" value="MTERF_sf"/>
</dbReference>
<evidence type="ECO:0000256" key="1">
    <source>
        <dbReference type="ARBA" id="ARBA00007692"/>
    </source>
</evidence>
<keyword evidence="4" id="KW-1185">Reference proteome</keyword>
<dbReference type="Proteomes" id="UP000549394">
    <property type="component" value="Unassembled WGS sequence"/>
</dbReference>
<dbReference type="Pfam" id="PF02536">
    <property type="entry name" value="mTERF"/>
    <property type="match status" value="1"/>
</dbReference>
<evidence type="ECO:0000313" key="4">
    <source>
        <dbReference type="Proteomes" id="UP000549394"/>
    </source>
</evidence>